<accession>A0A1M6CXP3</accession>
<organism evidence="3 4">
    <name type="scientific">Cruoricaptor ignavus</name>
    <dbReference type="NCBI Taxonomy" id="1118202"/>
    <lineage>
        <taxon>Bacteria</taxon>
        <taxon>Pseudomonadati</taxon>
        <taxon>Bacteroidota</taxon>
        <taxon>Flavobacteriia</taxon>
        <taxon>Flavobacteriales</taxon>
        <taxon>Weeksellaceae</taxon>
        <taxon>Cruoricaptor</taxon>
    </lineage>
</organism>
<evidence type="ECO:0000259" key="2">
    <source>
        <dbReference type="Pfam" id="PF20545"/>
    </source>
</evidence>
<keyword evidence="4" id="KW-1185">Reference proteome</keyword>
<gene>
    <name evidence="3" type="ORF">SAMN05443429_10347</name>
</gene>
<dbReference type="InterPro" id="IPR046647">
    <property type="entry name" value="DUF6759"/>
</dbReference>
<dbReference type="Proteomes" id="UP000184335">
    <property type="component" value="Unassembled WGS sequence"/>
</dbReference>
<evidence type="ECO:0000313" key="4">
    <source>
        <dbReference type="Proteomes" id="UP000184335"/>
    </source>
</evidence>
<sequence length="194" mass="22029">MITVKRRKFSGMKKAVTLFFILSSASFFAQTKYTAEQVEKSSDPQVIANFIKNNPDHPKTPFFRQKLASIVLNGNDAAKPKIEPTSKEKMASNVKKEIRSGNTDAHTKKTVDMLNHLFSNDPNKREAYVVIENKSKCNLIIKFAGKKYYNLDVKAHDQNYILIDKGTYTLTTNVCDAKYSSTKNIRQDIVITLK</sequence>
<reference evidence="3 4" key="1">
    <citation type="submission" date="2016-11" db="EMBL/GenBank/DDBJ databases">
        <authorList>
            <person name="Jaros S."/>
            <person name="Januszkiewicz K."/>
            <person name="Wedrychowicz H."/>
        </authorList>
    </citation>
    <scope>NUCLEOTIDE SEQUENCE [LARGE SCALE GENOMIC DNA]</scope>
    <source>
        <strain evidence="3 4">DSM 25479</strain>
    </source>
</reference>
<feature type="signal peptide" evidence="1">
    <location>
        <begin position="1"/>
        <end position="29"/>
    </location>
</feature>
<name>A0A1M6CXP3_9FLAO</name>
<dbReference type="EMBL" id="FQYI01000003">
    <property type="protein sequence ID" value="SHI65766.1"/>
    <property type="molecule type" value="Genomic_DNA"/>
</dbReference>
<feature type="chain" id="PRO_5012522558" description="DUF6759 domain-containing protein" evidence="1">
    <location>
        <begin position="30"/>
        <end position="194"/>
    </location>
</feature>
<feature type="domain" description="DUF6759" evidence="2">
    <location>
        <begin position="105"/>
        <end position="193"/>
    </location>
</feature>
<dbReference type="AlphaFoldDB" id="A0A1M6CXP3"/>
<keyword evidence="1" id="KW-0732">Signal</keyword>
<evidence type="ECO:0000256" key="1">
    <source>
        <dbReference type="SAM" id="SignalP"/>
    </source>
</evidence>
<proteinExistence type="predicted"/>
<dbReference type="Pfam" id="PF20545">
    <property type="entry name" value="DUF6759"/>
    <property type="match status" value="1"/>
</dbReference>
<protein>
    <recommendedName>
        <fullName evidence="2">DUF6759 domain-containing protein</fullName>
    </recommendedName>
</protein>
<evidence type="ECO:0000313" key="3">
    <source>
        <dbReference type="EMBL" id="SHI65766.1"/>
    </source>
</evidence>